<evidence type="ECO:0000256" key="3">
    <source>
        <dbReference type="ARBA" id="ARBA00022692"/>
    </source>
</evidence>
<feature type="region of interest" description="Disordered" evidence="6">
    <location>
        <begin position="1"/>
        <end position="20"/>
    </location>
</feature>
<keyword evidence="9" id="KW-1185">Reference proteome</keyword>
<evidence type="ECO:0000256" key="1">
    <source>
        <dbReference type="ARBA" id="ARBA00004651"/>
    </source>
</evidence>
<evidence type="ECO:0000256" key="5">
    <source>
        <dbReference type="ARBA" id="ARBA00023136"/>
    </source>
</evidence>
<dbReference type="GO" id="GO:0005886">
    <property type="term" value="C:plasma membrane"/>
    <property type="evidence" value="ECO:0007669"/>
    <property type="project" value="UniProtKB-SubCell"/>
</dbReference>
<feature type="transmembrane region" description="Helical" evidence="7">
    <location>
        <begin position="24"/>
        <end position="41"/>
    </location>
</feature>
<evidence type="ECO:0000313" key="8">
    <source>
        <dbReference type="EMBL" id="QNN59511.1"/>
    </source>
</evidence>
<dbReference type="CDD" id="cd06581">
    <property type="entry name" value="TM_PBP1_LivM_like"/>
    <property type="match status" value="1"/>
</dbReference>
<dbReference type="AlphaFoldDB" id="A0A7G9RV86"/>
<gene>
    <name evidence="8" type="ORF">H9K76_08000</name>
</gene>
<feature type="transmembrane region" description="Helical" evidence="7">
    <location>
        <begin position="127"/>
        <end position="144"/>
    </location>
</feature>
<feature type="transmembrane region" description="Helical" evidence="7">
    <location>
        <begin position="101"/>
        <end position="122"/>
    </location>
</feature>
<sequence>MTDKSIRGAGPGTPTRDRAPGGSWKAWIPALLVLFATPLLLAGNAFYIHLAVLICLNIIFVNGLALINRTGQLSFCHAALMGMGAFVAVICTVRFQAPFLLSVLAGVAASMLAAYLLGAVILRLQGVYFVLVTFCFGELFRLVLLEGGDITGGANGIANIPPASLLGFAFDSKLSFYVLAAACAFLSILLLIALFKTPKGNSLDAVGDNPDLAEASGISIQGSQMFAFVLGSAFAGFAGALLAHYLGFVSPESFNQHISVAAIIMLVIGGRGSVLGPILGALIMTPLPELFRSAIETQNIMYGITLILVLKFLPKGLVGLVGAASRFRNEGGR</sequence>
<organism evidence="8 9">
    <name type="scientific">Diaphorobacter ruginosibacter</name>
    <dbReference type="NCBI Taxonomy" id="1715720"/>
    <lineage>
        <taxon>Bacteria</taxon>
        <taxon>Pseudomonadati</taxon>
        <taxon>Pseudomonadota</taxon>
        <taxon>Betaproteobacteria</taxon>
        <taxon>Burkholderiales</taxon>
        <taxon>Comamonadaceae</taxon>
        <taxon>Diaphorobacter</taxon>
    </lineage>
</organism>
<name>A0A7G9RV86_9BURK</name>
<keyword evidence="4 7" id="KW-1133">Transmembrane helix</keyword>
<feature type="transmembrane region" description="Helical" evidence="7">
    <location>
        <begin position="258"/>
        <end position="279"/>
    </location>
</feature>
<proteinExistence type="predicted"/>
<reference evidence="8 9" key="1">
    <citation type="submission" date="2020-08" db="EMBL/GenBank/DDBJ databases">
        <title>Genome sequence of Diaphorobacter ruginosibacter DSM 27467T.</title>
        <authorList>
            <person name="Hyun D.-W."/>
            <person name="Bae J.-W."/>
        </authorList>
    </citation>
    <scope>NUCLEOTIDE SEQUENCE [LARGE SCALE GENOMIC DNA]</scope>
    <source>
        <strain evidence="8 9">DSM 27467</strain>
    </source>
</reference>
<keyword evidence="3 7" id="KW-0812">Transmembrane</keyword>
<accession>A0A7G9RV86</accession>
<dbReference type="GO" id="GO:0015658">
    <property type="term" value="F:branched-chain amino acid transmembrane transporter activity"/>
    <property type="evidence" value="ECO:0007669"/>
    <property type="project" value="InterPro"/>
</dbReference>
<feature type="transmembrane region" description="Helical" evidence="7">
    <location>
        <begin position="74"/>
        <end position="95"/>
    </location>
</feature>
<dbReference type="PANTHER" id="PTHR30482:SF20">
    <property type="entry name" value="HIGH-AFFINITY BRANCHED-CHAIN AMINO ACID TRANSPORT SYSTEM PERMEASE PROTEIN LIVM"/>
    <property type="match status" value="1"/>
</dbReference>
<dbReference type="InterPro" id="IPR043428">
    <property type="entry name" value="LivM-like"/>
</dbReference>
<evidence type="ECO:0000256" key="4">
    <source>
        <dbReference type="ARBA" id="ARBA00022989"/>
    </source>
</evidence>
<dbReference type="KEGG" id="drg:H9K76_08000"/>
<feature type="transmembrane region" description="Helical" evidence="7">
    <location>
        <begin position="225"/>
        <end position="246"/>
    </location>
</feature>
<evidence type="ECO:0000256" key="6">
    <source>
        <dbReference type="SAM" id="MobiDB-lite"/>
    </source>
</evidence>
<feature type="transmembrane region" description="Helical" evidence="7">
    <location>
        <begin position="300"/>
        <end position="324"/>
    </location>
</feature>
<evidence type="ECO:0000313" key="9">
    <source>
        <dbReference type="Proteomes" id="UP000515811"/>
    </source>
</evidence>
<keyword evidence="5 7" id="KW-0472">Membrane</keyword>
<comment type="subcellular location">
    <subcellularLocation>
        <location evidence="1">Cell membrane</location>
        <topology evidence="1">Multi-pass membrane protein</topology>
    </subcellularLocation>
</comment>
<dbReference type="InterPro" id="IPR001851">
    <property type="entry name" value="ABC_transp_permease"/>
</dbReference>
<keyword evidence="2" id="KW-1003">Cell membrane</keyword>
<dbReference type="Proteomes" id="UP000515811">
    <property type="component" value="Chromosome"/>
</dbReference>
<dbReference type="Pfam" id="PF02653">
    <property type="entry name" value="BPD_transp_2"/>
    <property type="match status" value="1"/>
</dbReference>
<feature type="transmembrane region" description="Helical" evidence="7">
    <location>
        <begin position="174"/>
        <end position="195"/>
    </location>
</feature>
<dbReference type="PANTHER" id="PTHR30482">
    <property type="entry name" value="HIGH-AFFINITY BRANCHED-CHAIN AMINO ACID TRANSPORT SYSTEM PERMEASE"/>
    <property type="match status" value="1"/>
</dbReference>
<evidence type="ECO:0000256" key="7">
    <source>
        <dbReference type="SAM" id="Phobius"/>
    </source>
</evidence>
<feature type="transmembrane region" description="Helical" evidence="7">
    <location>
        <begin position="47"/>
        <end position="67"/>
    </location>
</feature>
<dbReference type="EMBL" id="CP060714">
    <property type="protein sequence ID" value="QNN59511.1"/>
    <property type="molecule type" value="Genomic_DNA"/>
</dbReference>
<evidence type="ECO:0000256" key="2">
    <source>
        <dbReference type="ARBA" id="ARBA00022475"/>
    </source>
</evidence>
<protein>
    <submittedName>
        <fullName evidence="8">Branched-chain amino acid ABC transporter permease</fullName>
    </submittedName>
</protein>